<comment type="similarity">
    <text evidence="7">Belongs to the binding-protein-dependent transport system permease family.</text>
</comment>
<dbReference type="RefSeq" id="WP_307484397.1">
    <property type="nucleotide sequence ID" value="NZ_JAUTBF010000001.1"/>
</dbReference>
<evidence type="ECO:0000256" key="5">
    <source>
        <dbReference type="ARBA" id="ARBA00022989"/>
    </source>
</evidence>
<evidence type="ECO:0000256" key="3">
    <source>
        <dbReference type="ARBA" id="ARBA00022475"/>
    </source>
</evidence>
<dbReference type="Pfam" id="PF00528">
    <property type="entry name" value="BPD_transp_1"/>
    <property type="match status" value="1"/>
</dbReference>
<dbReference type="Gene3D" id="1.10.3720.10">
    <property type="entry name" value="MetI-like"/>
    <property type="match status" value="1"/>
</dbReference>
<keyword evidence="5 7" id="KW-1133">Transmembrane helix</keyword>
<evidence type="ECO:0000313" key="11">
    <source>
        <dbReference type="Proteomes" id="UP001226691"/>
    </source>
</evidence>
<evidence type="ECO:0000256" key="1">
    <source>
        <dbReference type="ARBA" id="ARBA00004651"/>
    </source>
</evidence>
<feature type="region of interest" description="Disordered" evidence="8">
    <location>
        <begin position="1"/>
        <end position="40"/>
    </location>
</feature>
<keyword evidence="10" id="KW-0762">Sugar transport</keyword>
<feature type="transmembrane region" description="Helical" evidence="7">
    <location>
        <begin position="188"/>
        <end position="208"/>
    </location>
</feature>
<dbReference type="InterPro" id="IPR035906">
    <property type="entry name" value="MetI-like_sf"/>
</dbReference>
<evidence type="ECO:0000256" key="2">
    <source>
        <dbReference type="ARBA" id="ARBA00022448"/>
    </source>
</evidence>
<comment type="caution">
    <text evidence="10">The sequence shown here is derived from an EMBL/GenBank/DDBJ whole genome shotgun (WGS) entry which is preliminary data.</text>
</comment>
<evidence type="ECO:0000256" key="6">
    <source>
        <dbReference type="ARBA" id="ARBA00023136"/>
    </source>
</evidence>
<keyword evidence="4 7" id="KW-0812">Transmembrane</keyword>
<dbReference type="PANTHER" id="PTHR43744">
    <property type="entry name" value="ABC TRANSPORTER PERMEASE PROTEIN MG189-RELATED-RELATED"/>
    <property type="match status" value="1"/>
</dbReference>
<dbReference type="EMBL" id="JAUTBF010000001">
    <property type="protein sequence ID" value="MDQ1124026.1"/>
    <property type="molecule type" value="Genomic_DNA"/>
</dbReference>
<keyword evidence="3" id="KW-1003">Cell membrane</keyword>
<comment type="subcellular location">
    <subcellularLocation>
        <location evidence="1 7">Cell membrane</location>
        <topology evidence="1 7">Multi-pass membrane protein</topology>
    </subcellularLocation>
</comment>
<evidence type="ECO:0000313" key="10">
    <source>
        <dbReference type="EMBL" id="MDQ1124026.1"/>
    </source>
</evidence>
<feature type="domain" description="ABC transmembrane type-1" evidence="9">
    <location>
        <begin position="119"/>
        <end position="311"/>
    </location>
</feature>
<dbReference type="Proteomes" id="UP001226691">
    <property type="component" value="Unassembled WGS sequence"/>
</dbReference>
<dbReference type="InterPro" id="IPR000515">
    <property type="entry name" value="MetI-like"/>
</dbReference>
<organism evidence="10 11">
    <name type="scientific">Microbacterium trichothecenolyticum</name>
    <name type="common">Aureobacterium trichothecenolyticum</name>
    <dbReference type="NCBI Taxonomy" id="69370"/>
    <lineage>
        <taxon>Bacteria</taxon>
        <taxon>Bacillati</taxon>
        <taxon>Actinomycetota</taxon>
        <taxon>Actinomycetes</taxon>
        <taxon>Micrococcales</taxon>
        <taxon>Microbacteriaceae</taxon>
        <taxon>Microbacterium</taxon>
    </lineage>
</organism>
<accession>A0ABU0TWI4</accession>
<evidence type="ECO:0000256" key="7">
    <source>
        <dbReference type="RuleBase" id="RU363032"/>
    </source>
</evidence>
<gene>
    <name evidence="10" type="ORF">QE412_002599</name>
</gene>
<feature type="transmembrane region" description="Helical" evidence="7">
    <location>
        <begin position="154"/>
        <end position="176"/>
    </location>
</feature>
<evidence type="ECO:0000256" key="4">
    <source>
        <dbReference type="ARBA" id="ARBA00022692"/>
    </source>
</evidence>
<feature type="transmembrane region" description="Helical" evidence="7">
    <location>
        <begin position="123"/>
        <end position="147"/>
    </location>
</feature>
<sequence length="327" mass="35466">MSIGIAPDQNATENATDNTAAIVQPRRPRRRPASVEGERSIVSPLDRRDPRVRVTVSAIGGLLVVLLAVTCAGPLFWLLKAATSTSQETLAEPFSLWPSGIHWENFADVWIRVDFGTYFLNTIWIMAGCLFFGLLVATTGGYGLAVLKPKYAPIVSAAVLATLFIPGVISLVSLYLTVVNVPIFNVSLINTFWAVWLPSAASAINVLLMQRFFAAIPAEIFEAARIDGAGPFRVFFSMVLPMSKPILGVVSLLTLVGAYKEFLWPMLVLPNPKDQPISVVLPRLESTVDYGLFMAALFISVIVPVLLFLVFQRQFLSAAGNAGALKG</sequence>
<evidence type="ECO:0000259" key="9">
    <source>
        <dbReference type="PROSITE" id="PS50928"/>
    </source>
</evidence>
<name>A0ABU0TWI4_MICTR</name>
<reference evidence="10 11" key="1">
    <citation type="submission" date="2023-07" db="EMBL/GenBank/DDBJ databases">
        <title>Functional and genomic diversity of the sorghum phyllosphere microbiome.</title>
        <authorList>
            <person name="Shade A."/>
        </authorList>
    </citation>
    <scope>NUCLEOTIDE SEQUENCE [LARGE SCALE GENOMIC DNA]</scope>
    <source>
        <strain evidence="10 11">SORGH_AS_1207</strain>
    </source>
</reference>
<feature type="compositionally biased region" description="Low complexity" evidence="8">
    <location>
        <begin position="10"/>
        <end position="21"/>
    </location>
</feature>
<proteinExistence type="inferred from homology"/>
<dbReference type="SUPFAM" id="SSF161098">
    <property type="entry name" value="MetI-like"/>
    <property type="match status" value="1"/>
</dbReference>
<feature type="transmembrane region" description="Helical" evidence="7">
    <location>
        <begin position="246"/>
        <end position="270"/>
    </location>
</feature>
<keyword evidence="11" id="KW-1185">Reference proteome</keyword>
<dbReference type="CDD" id="cd06261">
    <property type="entry name" value="TM_PBP2"/>
    <property type="match status" value="1"/>
</dbReference>
<keyword evidence="2 7" id="KW-0813">Transport</keyword>
<dbReference type="PROSITE" id="PS50928">
    <property type="entry name" value="ABC_TM1"/>
    <property type="match status" value="1"/>
</dbReference>
<protein>
    <submittedName>
        <fullName evidence="10">Multiple sugar transport system permease protein</fullName>
    </submittedName>
</protein>
<evidence type="ECO:0000256" key="8">
    <source>
        <dbReference type="SAM" id="MobiDB-lite"/>
    </source>
</evidence>
<dbReference type="PANTHER" id="PTHR43744:SF12">
    <property type="entry name" value="ABC TRANSPORTER PERMEASE PROTEIN MG189-RELATED"/>
    <property type="match status" value="1"/>
</dbReference>
<feature type="transmembrane region" description="Helical" evidence="7">
    <location>
        <begin position="54"/>
        <end position="79"/>
    </location>
</feature>
<feature type="transmembrane region" description="Helical" evidence="7">
    <location>
        <begin position="290"/>
        <end position="311"/>
    </location>
</feature>
<keyword evidence="6 7" id="KW-0472">Membrane</keyword>